<keyword evidence="2" id="KW-0067">ATP-binding</keyword>
<dbReference type="GO" id="GO:0009898">
    <property type="term" value="C:cytoplasmic side of plasma membrane"/>
    <property type="evidence" value="ECO:0007669"/>
    <property type="project" value="TreeGrafter"/>
</dbReference>
<sequence>MIAIAGAKGGCGKTTATLGLAQAFARAGTPALAVDADRQLPNLHVTADVEREPTASALDEGTDVTALAQQTAGSPSVGVLTAPKPADTVDLGAALGSIEQDSTEVFVDCPSGAGPDIVEPLSAADGVVVVSTPTERSLTAAETTIDIARRLEVPVEGLLLNQCDSVPATVESDFDVPVLGAVPEREPPLPAEDARTAFDRAAAHLLDSATDPEPVATVPDAENRLATGVDALDRAFGGGFEPGTVVALTAAPASQSELLLYQSTTERGTLYLSTERSEDTVRYAIEESMATAGSPTVRHLDAGNPLVKAEQLISNLPEGANLIVDPADALERGDRDDYVSFLNALVEHTRATGSIAVLHCLDPAPANRSATAQFADVVVDLDADFGDEGLTHELRVSKSRRDGLPTEPVEIDLTTEATLGHGGKN</sequence>
<dbReference type="InterPro" id="IPR055549">
    <property type="entry name" value="DUF7125"/>
</dbReference>
<keyword evidence="4" id="KW-0966">Cell projection</keyword>
<organism evidence="4 5">
    <name type="scientific">Halorientalis persicus</name>
    <dbReference type="NCBI Taxonomy" id="1367881"/>
    <lineage>
        <taxon>Archaea</taxon>
        <taxon>Methanobacteriati</taxon>
        <taxon>Methanobacteriota</taxon>
        <taxon>Stenosarchaea group</taxon>
        <taxon>Halobacteria</taxon>
        <taxon>Halobacteriales</taxon>
        <taxon>Haloarculaceae</taxon>
        <taxon>Halorientalis</taxon>
    </lineage>
</organism>
<dbReference type="GO" id="GO:0005524">
    <property type="term" value="F:ATP binding"/>
    <property type="evidence" value="ECO:0007669"/>
    <property type="project" value="UniProtKB-KW"/>
</dbReference>
<dbReference type="GO" id="GO:0016887">
    <property type="term" value="F:ATP hydrolysis activity"/>
    <property type="evidence" value="ECO:0007669"/>
    <property type="project" value="TreeGrafter"/>
</dbReference>
<feature type="domain" description="CobQ/CobB/MinD/ParA nucleotide binding" evidence="3">
    <location>
        <begin position="2"/>
        <end position="186"/>
    </location>
</feature>
<dbReference type="Proteomes" id="UP000198775">
    <property type="component" value="Unassembled WGS sequence"/>
</dbReference>
<evidence type="ECO:0000259" key="3">
    <source>
        <dbReference type="Pfam" id="PF01656"/>
    </source>
</evidence>
<dbReference type="PANTHER" id="PTHR43384:SF6">
    <property type="entry name" value="SEPTUM SITE-DETERMINING PROTEIN MIND HOMOLOG, CHLOROPLASTIC"/>
    <property type="match status" value="1"/>
</dbReference>
<dbReference type="OrthoDB" id="238619at2157"/>
<dbReference type="InterPro" id="IPR027417">
    <property type="entry name" value="P-loop_NTPase"/>
</dbReference>
<accession>A0A1H8FQL7</accession>
<evidence type="ECO:0000313" key="4">
    <source>
        <dbReference type="EMBL" id="SEN33398.1"/>
    </source>
</evidence>
<evidence type="ECO:0000313" key="5">
    <source>
        <dbReference type="Proteomes" id="UP000198775"/>
    </source>
</evidence>
<dbReference type="AlphaFoldDB" id="A0A1H8FQL7"/>
<keyword evidence="1" id="KW-0547">Nucleotide-binding</keyword>
<dbReference type="Gene3D" id="3.40.50.300">
    <property type="entry name" value="P-loop containing nucleotide triphosphate hydrolases"/>
    <property type="match status" value="2"/>
</dbReference>
<dbReference type="Pfam" id="PF23442">
    <property type="entry name" value="DUF7125"/>
    <property type="match status" value="1"/>
</dbReference>
<keyword evidence="4" id="KW-0969">Cilium</keyword>
<dbReference type="SUPFAM" id="SSF52540">
    <property type="entry name" value="P-loop containing nucleoside triphosphate hydrolases"/>
    <property type="match status" value="2"/>
</dbReference>
<dbReference type="GO" id="GO:0005829">
    <property type="term" value="C:cytosol"/>
    <property type="evidence" value="ECO:0007669"/>
    <property type="project" value="TreeGrafter"/>
</dbReference>
<name>A0A1H8FQL7_9EURY</name>
<proteinExistence type="predicted"/>
<evidence type="ECO:0000256" key="1">
    <source>
        <dbReference type="ARBA" id="ARBA00022741"/>
    </source>
</evidence>
<dbReference type="InterPro" id="IPR002586">
    <property type="entry name" value="CobQ/CobB/MinD/ParA_Nub-bd_dom"/>
</dbReference>
<dbReference type="CDD" id="cd02042">
    <property type="entry name" value="ParAB_family"/>
    <property type="match status" value="1"/>
</dbReference>
<dbReference type="Pfam" id="PF01656">
    <property type="entry name" value="CbiA"/>
    <property type="match status" value="1"/>
</dbReference>
<dbReference type="PANTHER" id="PTHR43384">
    <property type="entry name" value="SEPTUM SITE-DETERMINING PROTEIN MIND HOMOLOG, CHLOROPLASTIC-RELATED"/>
    <property type="match status" value="1"/>
</dbReference>
<gene>
    <name evidence="4" type="ORF">SAMN05216388_1002339</name>
</gene>
<reference evidence="5" key="1">
    <citation type="submission" date="2016-10" db="EMBL/GenBank/DDBJ databases">
        <authorList>
            <person name="Varghese N."/>
            <person name="Submissions S."/>
        </authorList>
    </citation>
    <scope>NUCLEOTIDE SEQUENCE [LARGE SCALE GENOMIC DNA]</scope>
    <source>
        <strain evidence="5">IBRC-M 10043</strain>
    </source>
</reference>
<protein>
    <submittedName>
        <fullName evidence="4">MinD-like ATPase involved in chromosome partitioning or flagellar assembly</fullName>
    </submittedName>
</protein>
<dbReference type="RefSeq" id="WP_092657758.1">
    <property type="nucleotide sequence ID" value="NZ_FOCX01000002.1"/>
</dbReference>
<dbReference type="InterPro" id="IPR050625">
    <property type="entry name" value="ParA/MinD_ATPase"/>
</dbReference>
<keyword evidence="4" id="KW-0282">Flagellum</keyword>
<keyword evidence="5" id="KW-1185">Reference proteome</keyword>
<evidence type="ECO:0000256" key="2">
    <source>
        <dbReference type="ARBA" id="ARBA00022840"/>
    </source>
</evidence>
<dbReference type="EMBL" id="FOCX01000002">
    <property type="protein sequence ID" value="SEN33398.1"/>
    <property type="molecule type" value="Genomic_DNA"/>
</dbReference>
<dbReference type="GO" id="GO:0051782">
    <property type="term" value="P:negative regulation of cell division"/>
    <property type="evidence" value="ECO:0007669"/>
    <property type="project" value="TreeGrafter"/>
</dbReference>